<feature type="domain" description="ANTAR" evidence="5">
    <location>
        <begin position="216"/>
        <end position="277"/>
    </location>
</feature>
<dbReference type="InterPro" id="IPR011006">
    <property type="entry name" value="CheY-like_superfamily"/>
</dbReference>
<evidence type="ECO:0000256" key="1">
    <source>
        <dbReference type="ARBA" id="ARBA00022679"/>
    </source>
</evidence>
<dbReference type="PROSITE" id="PS50921">
    <property type="entry name" value="ANTAR"/>
    <property type="match status" value="1"/>
</dbReference>
<dbReference type="InterPro" id="IPR029016">
    <property type="entry name" value="GAF-like_dom_sf"/>
</dbReference>
<accession>A0ABV5ZS54</accession>
<evidence type="ECO:0000313" key="7">
    <source>
        <dbReference type="Proteomes" id="UP001589693"/>
    </source>
</evidence>
<dbReference type="Pfam" id="PF03861">
    <property type="entry name" value="ANTAR"/>
    <property type="match status" value="1"/>
</dbReference>
<organism evidence="6 7">
    <name type="scientific">Allokutzneria oryzae</name>
    <dbReference type="NCBI Taxonomy" id="1378989"/>
    <lineage>
        <taxon>Bacteria</taxon>
        <taxon>Bacillati</taxon>
        <taxon>Actinomycetota</taxon>
        <taxon>Actinomycetes</taxon>
        <taxon>Pseudonocardiales</taxon>
        <taxon>Pseudonocardiaceae</taxon>
        <taxon>Allokutzneria</taxon>
    </lineage>
</organism>
<keyword evidence="4" id="KW-0804">Transcription</keyword>
<dbReference type="SUPFAM" id="SSF52172">
    <property type="entry name" value="CheY-like"/>
    <property type="match status" value="1"/>
</dbReference>
<evidence type="ECO:0000259" key="5">
    <source>
        <dbReference type="PROSITE" id="PS50921"/>
    </source>
</evidence>
<dbReference type="Proteomes" id="UP001589693">
    <property type="component" value="Unassembled WGS sequence"/>
</dbReference>
<dbReference type="Pfam" id="PF13185">
    <property type="entry name" value="GAF_2"/>
    <property type="match status" value="1"/>
</dbReference>
<dbReference type="InterPro" id="IPR005561">
    <property type="entry name" value="ANTAR"/>
</dbReference>
<dbReference type="Gene3D" id="3.30.450.40">
    <property type="match status" value="1"/>
</dbReference>
<keyword evidence="7" id="KW-1185">Reference proteome</keyword>
<keyword evidence="3" id="KW-0805">Transcription regulation</keyword>
<protein>
    <submittedName>
        <fullName evidence="6">GAF and ANTAR domain-containing protein</fullName>
    </submittedName>
</protein>
<proteinExistence type="predicted"/>
<sequence length="292" mass="31549">MMGWRGRDPGDVEAVPGPLREKASWIDEDGHGLATAAVSAGGEARSVLEEQDQREELATSLRELTIVLSSTEDNEETLRHVADTLSRMVPQRPTVAVTLRRGGRTVTVPSSDAGEGLAEAIRRGEGRGPCQECLRRGEPVLVRDVASEPQWASYSARMLAQQVRSVYVYPLRANGNVVGALNMYSPVPNGFGAPTRRMVRLAAEYTGVLLGAAIQVAEQRRRVAHLQRALESRAVIDQAIGVIVAQRKCDADTAFEMLRAASQNTNRKLADIAVCIVASASGAGPRPGRFRE</sequence>
<dbReference type="PIRSF" id="PIRSF036625">
    <property type="entry name" value="GAF_ANTAR"/>
    <property type="match status" value="1"/>
</dbReference>
<dbReference type="EMBL" id="JBHLZU010000002">
    <property type="protein sequence ID" value="MFB9902914.1"/>
    <property type="molecule type" value="Genomic_DNA"/>
</dbReference>
<evidence type="ECO:0000256" key="4">
    <source>
        <dbReference type="ARBA" id="ARBA00023163"/>
    </source>
</evidence>
<keyword evidence="2" id="KW-0418">Kinase</keyword>
<dbReference type="InterPro" id="IPR003018">
    <property type="entry name" value="GAF"/>
</dbReference>
<gene>
    <name evidence="6" type="ORF">ACFFQA_03105</name>
</gene>
<dbReference type="InterPro" id="IPR012074">
    <property type="entry name" value="GAF_ANTAR"/>
</dbReference>
<comment type="caution">
    <text evidence="6">The sequence shown here is derived from an EMBL/GenBank/DDBJ whole genome shotgun (WGS) entry which is preliminary data.</text>
</comment>
<dbReference type="SMART" id="SM00065">
    <property type="entry name" value="GAF"/>
    <property type="match status" value="1"/>
</dbReference>
<evidence type="ECO:0000256" key="3">
    <source>
        <dbReference type="ARBA" id="ARBA00023015"/>
    </source>
</evidence>
<dbReference type="SMART" id="SM01012">
    <property type="entry name" value="ANTAR"/>
    <property type="match status" value="1"/>
</dbReference>
<name>A0ABV5ZS54_9PSEU</name>
<dbReference type="SUPFAM" id="SSF55781">
    <property type="entry name" value="GAF domain-like"/>
    <property type="match status" value="1"/>
</dbReference>
<evidence type="ECO:0000256" key="2">
    <source>
        <dbReference type="ARBA" id="ARBA00022777"/>
    </source>
</evidence>
<keyword evidence="1" id="KW-0808">Transferase</keyword>
<dbReference type="Gene3D" id="1.10.10.10">
    <property type="entry name" value="Winged helix-like DNA-binding domain superfamily/Winged helix DNA-binding domain"/>
    <property type="match status" value="1"/>
</dbReference>
<reference evidence="6 7" key="1">
    <citation type="submission" date="2024-09" db="EMBL/GenBank/DDBJ databases">
        <authorList>
            <person name="Sun Q."/>
            <person name="Mori K."/>
        </authorList>
    </citation>
    <scope>NUCLEOTIDE SEQUENCE [LARGE SCALE GENOMIC DNA]</scope>
    <source>
        <strain evidence="6 7">TBRC 7907</strain>
    </source>
</reference>
<evidence type="ECO:0000313" key="6">
    <source>
        <dbReference type="EMBL" id="MFB9902914.1"/>
    </source>
</evidence>
<dbReference type="InterPro" id="IPR036388">
    <property type="entry name" value="WH-like_DNA-bd_sf"/>
</dbReference>